<dbReference type="PANTHER" id="PTHR11571:SF150">
    <property type="entry name" value="GLUTATHIONE S-TRANSFERASE"/>
    <property type="match status" value="1"/>
</dbReference>
<sequence length="225" mass="25971">MMTTPTCTKPQLTNFKCRGFVQFPQVLMAYKGIEYDMCYVDKIDDELRKELKFGQLPLFREIDGFKLNQSLAITKWIGDKTDFIGKSPKERALVVETVACVHTDIVLPAMRSAITGEGRDKIINVVIPRYFGAFERLLSENKYLGCGDSHTIADLYVYVAYDYLGHLGFAPDHLQGKYPNLDCLKNHFESNKWVQEYLKRRPDDNEFFKNLPEWVKNDSCPSMSK</sequence>
<dbReference type="InterPro" id="IPR004046">
    <property type="entry name" value="GST_C"/>
</dbReference>
<dbReference type="InterPro" id="IPR004045">
    <property type="entry name" value="Glutathione_S-Trfase_N"/>
</dbReference>
<reference evidence="3 4" key="1">
    <citation type="submission" date="2023-11" db="EMBL/GenBank/DDBJ databases">
        <title>Dfirmibasis_genome.</title>
        <authorList>
            <person name="Edelbroek B."/>
            <person name="Kjellin J."/>
            <person name="Jerlstrom-Hultqvist J."/>
            <person name="Soderbom F."/>
        </authorList>
    </citation>
    <scope>NUCLEOTIDE SEQUENCE [LARGE SCALE GENOMIC DNA]</scope>
    <source>
        <strain evidence="3 4">TNS-C-14</strain>
    </source>
</reference>
<dbReference type="CDD" id="cd03192">
    <property type="entry name" value="GST_C_Sigma_like"/>
    <property type="match status" value="1"/>
</dbReference>
<protein>
    <recommendedName>
        <fullName evidence="5">Glutathione transferase</fullName>
    </recommendedName>
</protein>
<dbReference type="InterPro" id="IPR010987">
    <property type="entry name" value="Glutathione-S-Trfase_C-like"/>
</dbReference>
<dbReference type="GO" id="GO:0006749">
    <property type="term" value="P:glutathione metabolic process"/>
    <property type="evidence" value="ECO:0007669"/>
    <property type="project" value="TreeGrafter"/>
</dbReference>
<feature type="domain" description="GST C-terminal" evidence="2">
    <location>
        <begin position="87"/>
        <end position="207"/>
    </location>
</feature>
<name>A0AAN7U6U5_9MYCE</name>
<proteinExistence type="predicted"/>
<dbReference type="Pfam" id="PF14497">
    <property type="entry name" value="GST_C_3"/>
    <property type="match status" value="1"/>
</dbReference>
<keyword evidence="4" id="KW-1185">Reference proteome</keyword>
<organism evidence="3 4">
    <name type="scientific">Dictyostelium firmibasis</name>
    <dbReference type="NCBI Taxonomy" id="79012"/>
    <lineage>
        <taxon>Eukaryota</taxon>
        <taxon>Amoebozoa</taxon>
        <taxon>Evosea</taxon>
        <taxon>Eumycetozoa</taxon>
        <taxon>Dictyostelia</taxon>
        <taxon>Dictyosteliales</taxon>
        <taxon>Dictyosteliaceae</taxon>
        <taxon>Dictyostelium</taxon>
    </lineage>
</organism>
<dbReference type="InterPro" id="IPR036282">
    <property type="entry name" value="Glutathione-S-Trfase_C_sf"/>
</dbReference>
<comment type="caution">
    <text evidence="3">The sequence shown here is derived from an EMBL/GenBank/DDBJ whole genome shotgun (WGS) entry which is preliminary data.</text>
</comment>
<evidence type="ECO:0000313" key="3">
    <source>
        <dbReference type="EMBL" id="KAK5576993.1"/>
    </source>
</evidence>
<evidence type="ECO:0000259" key="2">
    <source>
        <dbReference type="PROSITE" id="PS50405"/>
    </source>
</evidence>
<evidence type="ECO:0008006" key="5">
    <source>
        <dbReference type="Google" id="ProtNLM"/>
    </source>
</evidence>
<dbReference type="GO" id="GO:0004364">
    <property type="term" value="F:glutathione transferase activity"/>
    <property type="evidence" value="ECO:0007669"/>
    <property type="project" value="TreeGrafter"/>
</dbReference>
<dbReference type="Pfam" id="PF02798">
    <property type="entry name" value="GST_N"/>
    <property type="match status" value="1"/>
</dbReference>
<dbReference type="FunFam" id="1.20.1050.130:FF:000014">
    <property type="entry name" value="Putative glutathione S-transferase alpha-5"/>
    <property type="match status" value="1"/>
</dbReference>
<dbReference type="EMBL" id="JAVFKY010000004">
    <property type="protein sequence ID" value="KAK5576993.1"/>
    <property type="molecule type" value="Genomic_DNA"/>
</dbReference>
<dbReference type="PROSITE" id="PS50405">
    <property type="entry name" value="GST_CTER"/>
    <property type="match status" value="1"/>
</dbReference>
<dbReference type="Proteomes" id="UP001344447">
    <property type="component" value="Unassembled WGS sequence"/>
</dbReference>
<dbReference type="PROSITE" id="PS50404">
    <property type="entry name" value="GST_NTER"/>
    <property type="match status" value="1"/>
</dbReference>
<dbReference type="AlphaFoldDB" id="A0AAN7U6U5"/>
<dbReference type="GO" id="GO:1904643">
    <property type="term" value="P:response to curcumin"/>
    <property type="evidence" value="ECO:0007669"/>
    <property type="project" value="UniProtKB-ARBA"/>
</dbReference>
<dbReference type="PANTHER" id="PTHR11571">
    <property type="entry name" value="GLUTATHIONE S-TRANSFERASE"/>
    <property type="match status" value="1"/>
</dbReference>
<feature type="domain" description="GST N-terminal" evidence="1">
    <location>
        <begin position="8"/>
        <end position="85"/>
    </location>
</feature>
<dbReference type="InterPro" id="IPR036249">
    <property type="entry name" value="Thioredoxin-like_sf"/>
</dbReference>
<dbReference type="InterPro" id="IPR040079">
    <property type="entry name" value="Glutathione_S-Trfase"/>
</dbReference>
<dbReference type="SUPFAM" id="SSF52833">
    <property type="entry name" value="Thioredoxin-like"/>
    <property type="match status" value="1"/>
</dbReference>
<dbReference type="Gene3D" id="1.20.1050.130">
    <property type="match status" value="1"/>
</dbReference>
<gene>
    <name evidence="3" type="ORF">RB653_001930</name>
</gene>
<dbReference type="SUPFAM" id="SSF47616">
    <property type="entry name" value="GST C-terminal domain-like"/>
    <property type="match status" value="1"/>
</dbReference>
<dbReference type="SFLD" id="SFLDS00019">
    <property type="entry name" value="Glutathione_Transferase_(cytos"/>
    <property type="match status" value="1"/>
</dbReference>
<evidence type="ECO:0000259" key="1">
    <source>
        <dbReference type="PROSITE" id="PS50404"/>
    </source>
</evidence>
<dbReference type="InterPro" id="IPR050213">
    <property type="entry name" value="GST_superfamily"/>
</dbReference>
<accession>A0AAN7U6U5</accession>
<dbReference type="CDD" id="cd03039">
    <property type="entry name" value="GST_N_Sigma_like"/>
    <property type="match status" value="1"/>
</dbReference>
<evidence type="ECO:0000313" key="4">
    <source>
        <dbReference type="Proteomes" id="UP001344447"/>
    </source>
</evidence>